<dbReference type="AlphaFoldDB" id="A0A398D3A6"/>
<evidence type="ECO:0000313" key="1">
    <source>
        <dbReference type="EMBL" id="RIE05564.1"/>
    </source>
</evidence>
<organism evidence="1 2">
    <name type="scientific">Candidatus Cryosericum terrychapinii</name>
    <dbReference type="NCBI Taxonomy" id="2290919"/>
    <lineage>
        <taxon>Bacteria</taxon>
        <taxon>Pseudomonadati</taxon>
        <taxon>Caldisericota/Cryosericota group</taxon>
        <taxon>Candidatus Cryosericota</taxon>
        <taxon>Candidatus Cryosericia</taxon>
        <taxon>Candidatus Cryosericales</taxon>
        <taxon>Candidatus Cryosericaceae</taxon>
        <taxon>Candidatus Cryosericum</taxon>
    </lineage>
</organism>
<dbReference type="GO" id="GO:0006808">
    <property type="term" value="P:regulation of nitrogen utilization"/>
    <property type="evidence" value="ECO:0007669"/>
    <property type="project" value="InterPro"/>
</dbReference>
<dbReference type="Pfam" id="PF00543">
    <property type="entry name" value="P-II"/>
    <property type="match status" value="1"/>
</dbReference>
<dbReference type="EMBL" id="QXIS01000035">
    <property type="protein sequence ID" value="RIE05564.1"/>
    <property type="molecule type" value="Genomic_DNA"/>
</dbReference>
<gene>
    <name evidence="1" type="ORF">SMC7_07075</name>
</gene>
<dbReference type="InterPro" id="IPR011322">
    <property type="entry name" value="N-reg_PII-like_a/b"/>
</dbReference>
<proteinExistence type="predicted"/>
<sequence length="121" mass="12670">MFLLVAVLNSDAHVRKVLEGFTAIDVGGATVIDSRGMGQMLAADIPIVAGIARLLGGSPVQESSRTIFSVINNSETLDRAKKVVLDAVGDMTQKGVGIMFVVPVAEAYGLIEPEPLPPNIP</sequence>
<keyword evidence="2" id="KW-1185">Reference proteome</keyword>
<dbReference type="Proteomes" id="UP000266328">
    <property type="component" value="Unassembled WGS sequence"/>
</dbReference>
<comment type="caution">
    <text evidence="1">The sequence shown here is derived from an EMBL/GenBank/DDBJ whole genome shotgun (WGS) entry which is preliminary data.</text>
</comment>
<evidence type="ECO:0000313" key="2">
    <source>
        <dbReference type="Proteomes" id="UP000266328"/>
    </source>
</evidence>
<reference evidence="1 2" key="1">
    <citation type="submission" date="2018-09" db="EMBL/GenBank/DDBJ databases">
        <title>Discovery and Ecogenomic Context for Candidatus Cryosericales, a Global Caldiserica Order Active in Thawing Permafrost.</title>
        <authorList>
            <person name="Martinez M.A."/>
            <person name="Woodcroft B.J."/>
            <person name="Ignacio Espinoza J.C."/>
            <person name="Zayed A."/>
            <person name="Singleton C.M."/>
            <person name="Boyd J."/>
            <person name="Li Y.-F."/>
            <person name="Purvine S."/>
            <person name="Maughan H."/>
            <person name="Hodgkins S.B."/>
            <person name="Anderson D."/>
            <person name="Sederholm M."/>
            <person name="Temperton B."/>
            <person name="Saleska S.R."/>
            <person name="Tyson G.W."/>
            <person name="Rich V.I."/>
        </authorList>
    </citation>
    <scope>NUCLEOTIDE SEQUENCE [LARGE SCALE GENOMIC DNA]</scope>
    <source>
        <strain evidence="1 2">SMC7</strain>
    </source>
</reference>
<dbReference type="GO" id="GO:0030234">
    <property type="term" value="F:enzyme regulator activity"/>
    <property type="evidence" value="ECO:0007669"/>
    <property type="project" value="InterPro"/>
</dbReference>
<dbReference type="SUPFAM" id="SSF54913">
    <property type="entry name" value="GlnB-like"/>
    <property type="match status" value="1"/>
</dbReference>
<evidence type="ECO:0008006" key="3">
    <source>
        <dbReference type="Google" id="ProtNLM"/>
    </source>
</evidence>
<name>A0A398D3A6_9BACT</name>
<dbReference type="InterPro" id="IPR002187">
    <property type="entry name" value="N-reg_PII"/>
</dbReference>
<protein>
    <recommendedName>
        <fullName evidence="3">P-II family nitrogen regulator</fullName>
    </recommendedName>
</protein>
<dbReference type="OrthoDB" id="5460316at2"/>
<accession>A0A398D3A6</accession>
<dbReference type="RefSeq" id="WP_119089651.1">
    <property type="nucleotide sequence ID" value="NZ_QXIS01000035.1"/>
</dbReference>